<proteinExistence type="predicted"/>
<evidence type="ECO:0008006" key="4">
    <source>
        <dbReference type="Google" id="ProtNLM"/>
    </source>
</evidence>
<sequence length="187" mass="21298">MNTLTSTAKMYDLLSVKIGKQTAETLLVFIRENIKEEMMHRINALATNENLFKVNGMLKDKINLVHTELKENIATVRAELKEDIAAVRTELKEDISAVRTALKEDIAAVRTELKEDIAAVRTELKQDIAAVRSELKEDISGVNTALTKEMGTLQVNVEKGFKQQFWLILVLFLPFYFTLILLVFRML</sequence>
<gene>
    <name evidence="2" type="ORF">EDD80_105160</name>
</gene>
<protein>
    <recommendedName>
        <fullName evidence="4">DUF1640 domain-containing protein</fullName>
    </recommendedName>
</protein>
<evidence type="ECO:0000256" key="1">
    <source>
        <dbReference type="SAM" id="Phobius"/>
    </source>
</evidence>
<keyword evidence="3" id="KW-1185">Reference proteome</keyword>
<dbReference type="OrthoDB" id="1725737at2"/>
<keyword evidence="1" id="KW-0812">Transmembrane</keyword>
<keyword evidence="1" id="KW-1133">Transmembrane helix</keyword>
<name>A0A4V2UTR5_9SPHI</name>
<evidence type="ECO:0000313" key="3">
    <source>
        <dbReference type="Proteomes" id="UP000295807"/>
    </source>
</evidence>
<reference evidence="2 3" key="1">
    <citation type="submission" date="2019-03" db="EMBL/GenBank/DDBJ databases">
        <title>Genomic Encyclopedia of Type Strains, Phase IV (KMG-IV): sequencing the most valuable type-strain genomes for metagenomic binning, comparative biology and taxonomic classification.</title>
        <authorList>
            <person name="Goeker M."/>
        </authorList>
    </citation>
    <scope>NUCLEOTIDE SEQUENCE [LARGE SCALE GENOMIC DNA]</scope>
    <source>
        <strain evidence="2 3">DSM 21100</strain>
    </source>
</reference>
<dbReference type="EMBL" id="SMAD01000005">
    <property type="protein sequence ID" value="TCS87346.1"/>
    <property type="molecule type" value="Genomic_DNA"/>
</dbReference>
<keyword evidence="1" id="KW-0472">Membrane</keyword>
<dbReference type="RefSeq" id="WP_132129138.1">
    <property type="nucleotide sequence ID" value="NZ_CP042432.1"/>
</dbReference>
<feature type="transmembrane region" description="Helical" evidence="1">
    <location>
        <begin position="165"/>
        <end position="184"/>
    </location>
</feature>
<dbReference type="Gene3D" id="1.20.120.20">
    <property type="entry name" value="Apolipoprotein"/>
    <property type="match status" value="1"/>
</dbReference>
<comment type="caution">
    <text evidence="2">The sequence shown here is derived from an EMBL/GenBank/DDBJ whole genome shotgun (WGS) entry which is preliminary data.</text>
</comment>
<dbReference type="Proteomes" id="UP000295807">
    <property type="component" value="Unassembled WGS sequence"/>
</dbReference>
<organism evidence="2 3">
    <name type="scientific">Anseongella ginsenosidimutans</name>
    <dbReference type="NCBI Taxonomy" id="496056"/>
    <lineage>
        <taxon>Bacteria</taxon>
        <taxon>Pseudomonadati</taxon>
        <taxon>Bacteroidota</taxon>
        <taxon>Sphingobacteriia</taxon>
        <taxon>Sphingobacteriales</taxon>
        <taxon>Sphingobacteriaceae</taxon>
        <taxon>Anseongella</taxon>
    </lineage>
</organism>
<accession>A0A4V2UTR5</accession>
<evidence type="ECO:0000313" key="2">
    <source>
        <dbReference type="EMBL" id="TCS87346.1"/>
    </source>
</evidence>
<dbReference type="AlphaFoldDB" id="A0A4V2UTR5"/>
<dbReference type="SUPFAM" id="SSF47162">
    <property type="entry name" value="Apolipoprotein"/>
    <property type="match status" value="1"/>
</dbReference>